<name>A0A8G2FVB7_PICTO</name>
<dbReference type="RefSeq" id="WP_084272208.1">
    <property type="nucleotide sequence ID" value="NZ_FWYE01000001.1"/>
</dbReference>
<accession>A0A8G2FVB7</accession>
<evidence type="ECO:0000313" key="2">
    <source>
        <dbReference type="Proteomes" id="UP000192315"/>
    </source>
</evidence>
<organism evidence="1 2">
    <name type="scientific">Picrophilus torridus (strain ATCC 700027 / DSM 9790 / JCM 10055 / NBRC 100828 / KAW 2/3)</name>
    <dbReference type="NCBI Taxonomy" id="1122961"/>
    <lineage>
        <taxon>Archaea</taxon>
        <taxon>Methanobacteriati</taxon>
        <taxon>Thermoplasmatota</taxon>
        <taxon>Thermoplasmata</taxon>
        <taxon>Thermoplasmatales</taxon>
        <taxon>Picrophilaceae</taxon>
        <taxon>Picrophilus</taxon>
    </lineage>
</organism>
<dbReference type="AlphaFoldDB" id="A0A8G2FVB7"/>
<sequence>MEFAGELKYERFLKPSFKDSSDYNINIERRLLSYKFDIMYEKELSGSIININGNDVSIETKFYLNPAHCGPVDRLFLPSATALKINAFPGMPIKVLIDVKK</sequence>
<gene>
    <name evidence="1" type="ORF">SAMN02745355_0012</name>
</gene>
<reference evidence="1 2" key="1">
    <citation type="submission" date="2017-04" db="EMBL/GenBank/DDBJ databases">
        <authorList>
            <person name="Varghese N."/>
            <person name="Submissions S."/>
        </authorList>
    </citation>
    <scope>NUCLEOTIDE SEQUENCE [LARGE SCALE GENOMIC DNA]</scope>
    <source>
        <strain evidence="1 2">DSM 9789</strain>
    </source>
</reference>
<proteinExistence type="predicted"/>
<protein>
    <submittedName>
        <fullName evidence="1">Uncharacterized protein</fullName>
    </submittedName>
</protein>
<comment type="caution">
    <text evidence="1">The sequence shown here is derived from an EMBL/GenBank/DDBJ whole genome shotgun (WGS) entry which is preliminary data.</text>
</comment>
<keyword evidence="2" id="KW-1185">Reference proteome</keyword>
<dbReference type="Proteomes" id="UP000192315">
    <property type="component" value="Unassembled WGS sequence"/>
</dbReference>
<evidence type="ECO:0000313" key="1">
    <source>
        <dbReference type="EMBL" id="SMD30151.1"/>
    </source>
</evidence>
<dbReference type="EMBL" id="FWYE01000001">
    <property type="protein sequence ID" value="SMD30151.1"/>
    <property type="molecule type" value="Genomic_DNA"/>
</dbReference>